<evidence type="ECO:0000256" key="1">
    <source>
        <dbReference type="SAM" id="Phobius"/>
    </source>
</evidence>
<proteinExistence type="predicted"/>
<protein>
    <recommendedName>
        <fullName evidence="4">PH domain-containing protein</fullName>
    </recommendedName>
</protein>
<sequence>MEFTIARRVGRRARGMLAGGGAGVVGAVGWLVAAGGHKPGGPLTALGLAVAVLVVGIRERARLKKPFHLMVDDFGITLHDAELSWEQIAAVALHHPPQSGDEDDDPVPPRLVVWPAPGVTLPRRPDRTFDGRRRYTLVDTGDLDQGTAALGAALAQYGGARYETAPRSLRPPTPVTVSGPEHRVPGAERVFTAHSPALGPAALALLALSATLVLPLVDLLLTRRMPVPAQLLGVWFLGTAFTWWATARTIRHWRRPLRLRIGPAGIAVRDTSAPADFRIPWPDIAAVTVGPAPNATDTRPWLTVWPLPGTPLDRGRTHLVDGHQAYALIRLDRLPGGAPAVLPTLHTFAGERLTATPTDLPA</sequence>
<keyword evidence="3" id="KW-1185">Reference proteome</keyword>
<dbReference type="RefSeq" id="WP_205360719.1">
    <property type="nucleotide sequence ID" value="NZ_JADKYB010000018.1"/>
</dbReference>
<dbReference type="Proteomes" id="UP000749040">
    <property type="component" value="Unassembled WGS sequence"/>
</dbReference>
<feature type="transmembrane region" description="Helical" evidence="1">
    <location>
        <begin position="229"/>
        <end position="250"/>
    </location>
</feature>
<comment type="caution">
    <text evidence="2">The sequence shown here is derived from an EMBL/GenBank/DDBJ whole genome shotgun (WGS) entry which is preliminary data.</text>
</comment>
<dbReference type="EMBL" id="JADKYB010000018">
    <property type="protein sequence ID" value="MBM9508586.1"/>
    <property type="molecule type" value="Genomic_DNA"/>
</dbReference>
<name>A0ABS2U1H2_9ACTN</name>
<evidence type="ECO:0000313" key="2">
    <source>
        <dbReference type="EMBL" id="MBM9508586.1"/>
    </source>
</evidence>
<evidence type="ECO:0000313" key="3">
    <source>
        <dbReference type="Proteomes" id="UP000749040"/>
    </source>
</evidence>
<reference evidence="2 3" key="1">
    <citation type="submission" date="2021-01" db="EMBL/GenBank/DDBJ databases">
        <title>Streptomyces acididurans sp. nov., isolated from a peat swamp forest soil.</title>
        <authorList>
            <person name="Chantavorakit T."/>
            <person name="Duangmal K."/>
        </authorList>
    </citation>
    <scope>NUCLEOTIDE SEQUENCE [LARGE SCALE GENOMIC DNA]</scope>
    <source>
        <strain evidence="2 3">KK5PA1</strain>
    </source>
</reference>
<feature type="transmembrane region" description="Helical" evidence="1">
    <location>
        <begin position="39"/>
        <end position="57"/>
    </location>
</feature>
<keyword evidence="1" id="KW-0812">Transmembrane</keyword>
<accession>A0ABS2U1H2</accession>
<organism evidence="2 3">
    <name type="scientific">Actinacidiphila acididurans</name>
    <dbReference type="NCBI Taxonomy" id="2784346"/>
    <lineage>
        <taxon>Bacteria</taxon>
        <taxon>Bacillati</taxon>
        <taxon>Actinomycetota</taxon>
        <taxon>Actinomycetes</taxon>
        <taxon>Kitasatosporales</taxon>
        <taxon>Streptomycetaceae</taxon>
        <taxon>Actinacidiphila</taxon>
    </lineage>
</organism>
<gene>
    <name evidence="2" type="ORF">ITX44_29345</name>
</gene>
<feature type="transmembrane region" description="Helical" evidence="1">
    <location>
        <begin position="197"/>
        <end position="217"/>
    </location>
</feature>
<keyword evidence="1" id="KW-1133">Transmembrane helix</keyword>
<keyword evidence="1" id="KW-0472">Membrane</keyword>
<feature type="transmembrane region" description="Helical" evidence="1">
    <location>
        <begin position="12"/>
        <end position="33"/>
    </location>
</feature>
<evidence type="ECO:0008006" key="4">
    <source>
        <dbReference type="Google" id="ProtNLM"/>
    </source>
</evidence>